<evidence type="ECO:0000256" key="3">
    <source>
        <dbReference type="ARBA" id="ARBA00008212"/>
    </source>
</evidence>
<feature type="compositionally biased region" description="Acidic residues" evidence="11">
    <location>
        <begin position="36"/>
        <end position="46"/>
    </location>
</feature>
<evidence type="ECO:0000259" key="12">
    <source>
        <dbReference type="PROSITE" id="PS51044"/>
    </source>
</evidence>
<comment type="pathway">
    <text evidence="2">Protein modification; protein sumoylation.</text>
</comment>
<dbReference type="GO" id="GO:0016925">
    <property type="term" value="P:protein sumoylation"/>
    <property type="evidence" value="ECO:0007669"/>
    <property type="project" value="UniProtKB-UniPathway"/>
</dbReference>
<feature type="compositionally biased region" description="Basic residues" evidence="11">
    <location>
        <begin position="50"/>
        <end position="60"/>
    </location>
</feature>
<evidence type="ECO:0000256" key="7">
    <source>
        <dbReference type="ARBA" id="ARBA00022786"/>
    </source>
</evidence>
<evidence type="ECO:0000313" key="13">
    <source>
        <dbReference type="EMBL" id="OAX44289.1"/>
    </source>
</evidence>
<dbReference type="InterPro" id="IPR026846">
    <property type="entry name" value="Nse2(Mms21)"/>
</dbReference>
<dbReference type="GO" id="GO:0005634">
    <property type="term" value="C:nucleus"/>
    <property type="evidence" value="ECO:0007669"/>
    <property type="project" value="UniProtKB-SubCell"/>
</dbReference>
<evidence type="ECO:0000256" key="6">
    <source>
        <dbReference type="ARBA" id="ARBA00022771"/>
    </source>
</evidence>
<dbReference type="UniPathway" id="UPA00886"/>
<keyword evidence="7" id="KW-0833">Ubl conjugation pathway</keyword>
<dbReference type="STRING" id="1314800.A0A1B7NHR5"/>
<sequence length="349" mass="39315">MPVASSSKRKSTRSRREPSSDGIEDENPSQRAGNNDDVEGGEDEEEQPRRRVKQEKKVHKQTREESEHEDEPVHAIDDDEDDRIDIKNFCDQPLDKKEGGKLAGIAQDWEMIRKQIHQGSFSLVKDVANSLADVMEGDHADQALSDIDKIMKALIDIDHEMQSHEVTLSGMHQQLMRGESVEGAIDLYEKEVKKRTEEFYDKTTRKKYGSHEQYVQFKQGIFEVQNPGVNIPPINDFIPREEGDESDDEDGLEIGGVTQDFKCPITFMMLENPMTSSTCGHAFSGGAIRDYLKQCPPNGRSCPTAGCSQKLTMAMLVADSGLEKRVRLAARRAQRDEDNSDADDDEVIE</sequence>
<dbReference type="CDD" id="cd16651">
    <property type="entry name" value="SPL-RING_NSE2"/>
    <property type="match status" value="1"/>
</dbReference>
<protein>
    <recommendedName>
        <fullName evidence="12">SP-RING-type domain-containing protein</fullName>
    </recommendedName>
</protein>
<feature type="compositionally biased region" description="Basic and acidic residues" evidence="11">
    <location>
        <begin position="61"/>
        <end position="76"/>
    </location>
</feature>
<accession>A0A1B7NHR5</accession>
<keyword evidence="6 10" id="KW-0863">Zinc-finger</keyword>
<keyword evidence="9" id="KW-0539">Nucleus</keyword>
<keyword evidence="14" id="KW-1185">Reference proteome</keyword>
<evidence type="ECO:0000256" key="5">
    <source>
        <dbReference type="ARBA" id="ARBA00022723"/>
    </source>
</evidence>
<dbReference type="FunCoup" id="A0A1B7NHR5">
    <property type="interactions" value="148"/>
</dbReference>
<feature type="domain" description="SP-RING-type" evidence="12">
    <location>
        <begin position="248"/>
        <end position="331"/>
    </location>
</feature>
<dbReference type="PANTHER" id="PTHR21330">
    <property type="entry name" value="E3 SUMO-PROTEIN LIGASE NSE2"/>
    <property type="match status" value="1"/>
</dbReference>
<dbReference type="GO" id="GO:0030915">
    <property type="term" value="C:Smc5-Smc6 complex"/>
    <property type="evidence" value="ECO:0007669"/>
    <property type="project" value="InterPro"/>
</dbReference>
<dbReference type="GO" id="GO:0008270">
    <property type="term" value="F:zinc ion binding"/>
    <property type="evidence" value="ECO:0007669"/>
    <property type="project" value="UniProtKB-KW"/>
</dbReference>
<comment type="subcellular location">
    <subcellularLocation>
        <location evidence="1">Nucleus</location>
    </subcellularLocation>
</comment>
<dbReference type="Proteomes" id="UP000092154">
    <property type="component" value="Unassembled WGS sequence"/>
</dbReference>
<evidence type="ECO:0000256" key="9">
    <source>
        <dbReference type="ARBA" id="ARBA00023242"/>
    </source>
</evidence>
<evidence type="ECO:0000313" key="14">
    <source>
        <dbReference type="Proteomes" id="UP000092154"/>
    </source>
</evidence>
<dbReference type="GO" id="GO:0000724">
    <property type="term" value="P:double-strand break repair via homologous recombination"/>
    <property type="evidence" value="ECO:0007669"/>
    <property type="project" value="InterPro"/>
</dbReference>
<proteinExistence type="inferred from homology"/>
<dbReference type="InterPro" id="IPR013083">
    <property type="entry name" value="Znf_RING/FYVE/PHD"/>
</dbReference>
<dbReference type="Pfam" id="PF11789">
    <property type="entry name" value="zf-Nse"/>
    <property type="match status" value="1"/>
</dbReference>
<evidence type="ECO:0000256" key="2">
    <source>
        <dbReference type="ARBA" id="ARBA00004718"/>
    </source>
</evidence>
<dbReference type="PANTHER" id="PTHR21330:SF1">
    <property type="entry name" value="E3 SUMO-PROTEIN LIGASE NSE2"/>
    <property type="match status" value="1"/>
</dbReference>
<dbReference type="Gene3D" id="3.30.40.10">
    <property type="entry name" value="Zinc/RING finger domain, C3HC4 (zinc finger)"/>
    <property type="match status" value="1"/>
</dbReference>
<dbReference type="AlphaFoldDB" id="A0A1B7NHR5"/>
<dbReference type="SUPFAM" id="SSF57850">
    <property type="entry name" value="RING/U-box"/>
    <property type="match status" value="1"/>
</dbReference>
<feature type="region of interest" description="Disordered" evidence="11">
    <location>
        <begin position="1"/>
        <end position="84"/>
    </location>
</feature>
<gene>
    <name evidence="13" type="ORF">K503DRAFT_706570</name>
</gene>
<feature type="region of interest" description="Disordered" evidence="11">
    <location>
        <begin position="330"/>
        <end position="349"/>
    </location>
</feature>
<dbReference type="EMBL" id="KV448126">
    <property type="protein sequence ID" value="OAX44289.1"/>
    <property type="molecule type" value="Genomic_DNA"/>
</dbReference>
<dbReference type="InParanoid" id="A0A1B7NHR5"/>
<comment type="similarity">
    <text evidence="3">Belongs to the NSE2 family.</text>
</comment>
<dbReference type="OrthoDB" id="26899at2759"/>
<evidence type="ECO:0000256" key="1">
    <source>
        <dbReference type="ARBA" id="ARBA00004123"/>
    </source>
</evidence>
<name>A0A1B7NHR5_9AGAM</name>
<evidence type="ECO:0000256" key="10">
    <source>
        <dbReference type="PROSITE-ProRule" id="PRU00452"/>
    </source>
</evidence>
<keyword evidence="5" id="KW-0479">Metal-binding</keyword>
<evidence type="ECO:0000256" key="8">
    <source>
        <dbReference type="ARBA" id="ARBA00022833"/>
    </source>
</evidence>
<evidence type="ECO:0000256" key="11">
    <source>
        <dbReference type="SAM" id="MobiDB-lite"/>
    </source>
</evidence>
<feature type="compositionally biased region" description="Acidic residues" evidence="11">
    <location>
        <begin position="338"/>
        <end position="349"/>
    </location>
</feature>
<keyword evidence="4" id="KW-0808">Transferase</keyword>
<evidence type="ECO:0000256" key="4">
    <source>
        <dbReference type="ARBA" id="ARBA00022679"/>
    </source>
</evidence>
<dbReference type="InterPro" id="IPR004181">
    <property type="entry name" value="Znf_MIZ"/>
</dbReference>
<organism evidence="13 14">
    <name type="scientific">Rhizopogon vinicolor AM-OR11-026</name>
    <dbReference type="NCBI Taxonomy" id="1314800"/>
    <lineage>
        <taxon>Eukaryota</taxon>
        <taxon>Fungi</taxon>
        <taxon>Dikarya</taxon>
        <taxon>Basidiomycota</taxon>
        <taxon>Agaricomycotina</taxon>
        <taxon>Agaricomycetes</taxon>
        <taxon>Agaricomycetidae</taxon>
        <taxon>Boletales</taxon>
        <taxon>Suillineae</taxon>
        <taxon>Rhizopogonaceae</taxon>
        <taxon>Rhizopogon</taxon>
    </lineage>
</organism>
<dbReference type="PROSITE" id="PS51044">
    <property type="entry name" value="ZF_SP_RING"/>
    <property type="match status" value="1"/>
</dbReference>
<reference evidence="13 14" key="1">
    <citation type="submission" date="2016-06" db="EMBL/GenBank/DDBJ databases">
        <title>Comparative genomics of the ectomycorrhizal sister species Rhizopogon vinicolor and Rhizopogon vesiculosus (Basidiomycota: Boletales) reveals a divergence of the mating type B locus.</title>
        <authorList>
            <consortium name="DOE Joint Genome Institute"/>
            <person name="Mujic A.B."/>
            <person name="Kuo A."/>
            <person name="Tritt A."/>
            <person name="Lipzen A."/>
            <person name="Chen C."/>
            <person name="Johnson J."/>
            <person name="Sharma A."/>
            <person name="Barry K."/>
            <person name="Grigoriev I.V."/>
            <person name="Spatafora J.W."/>
        </authorList>
    </citation>
    <scope>NUCLEOTIDE SEQUENCE [LARGE SCALE GENOMIC DNA]</scope>
    <source>
        <strain evidence="13 14">AM-OR11-026</strain>
    </source>
</reference>
<dbReference type="GO" id="GO:0061665">
    <property type="term" value="F:SUMO ligase activity"/>
    <property type="evidence" value="ECO:0007669"/>
    <property type="project" value="TreeGrafter"/>
</dbReference>
<keyword evidence="8" id="KW-0862">Zinc</keyword>